<accession>A0A0A9AS43</accession>
<reference evidence="1" key="2">
    <citation type="journal article" date="2015" name="Data Brief">
        <title>Shoot transcriptome of the giant reed, Arundo donax.</title>
        <authorList>
            <person name="Barrero R.A."/>
            <person name="Guerrero F.D."/>
            <person name="Moolhuijzen P."/>
            <person name="Goolsby J.A."/>
            <person name="Tidwell J."/>
            <person name="Bellgard S.E."/>
            <person name="Bellgard M.I."/>
        </authorList>
    </citation>
    <scope>NUCLEOTIDE SEQUENCE</scope>
    <source>
        <tissue evidence="1">Shoot tissue taken approximately 20 cm above the soil surface</tissue>
    </source>
</reference>
<protein>
    <submittedName>
        <fullName evidence="1">Uncharacterized protein</fullName>
    </submittedName>
</protein>
<evidence type="ECO:0000313" key="1">
    <source>
        <dbReference type="EMBL" id="JAD51725.1"/>
    </source>
</evidence>
<proteinExistence type="predicted"/>
<reference evidence="1" key="1">
    <citation type="submission" date="2014-09" db="EMBL/GenBank/DDBJ databases">
        <authorList>
            <person name="Magalhaes I.L.F."/>
            <person name="Oliveira U."/>
            <person name="Santos F.R."/>
            <person name="Vidigal T.H.D.A."/>
            <person name="Brescovit A.D."/>
            <person name="Santos A.J."/>
        </authorList>
    </citation>
    <scope>NUCLEOTIDE SEQUENCE</scope>
    <source>
        <tissue evidence="1">Shoot tissue taken approximately 20 cm above the soil surface</tissue>
    </source>
</reference>
<sequence length="82" mass="9098">MDLVFSGAVGCLREFCYLKFGIQQLCSVACHLLISRPVASLDSRPMYVLPDFPSVGVSSFDVGSSFLFCLIKFVAQRFTDHI</sequence>
<dbReference type="EMBL" id="GBRH01246170">
    <property type="protein sequence ID" value="JAD51725.1"/>
    <property type="molecule type" value="Transcribed_RNA"/>
</dbReference>
<organism evidence="1">
    <name type="scientific">Arundo donax</name>
    <name type="common">Giant reed</name>
    <name type="synonym">Donax arundinaceus</name>
    <dbReference type="NCBI Taxonomy" id="35708"/>
    <lineage>
        <taxon>Eukaryota</taxon>
        <taxon>Viridiplantae</taxon>
        <taxon>Streptophyta</taxon>
        <taxon>Embryophyta</taxon>
        <taxon>Tracheophyta</taxon>
        <taxon>Spermatophyta</taxon>
        <taxon>Magnoliopsida</taxon>
        <taxon>Liliopsida</taxon>
        <taxon>Poales</taxon>
        <taxon>Poaceae</taxon>
        <taxon>PACMAD clade</taxon>
        <taxon>Arundinoideae</taxon>
        <taxon>Arundineae</taxon>
        <taxon>Arundo</taxon>
    </lineage>
</organism>
<name>A0A0A9AS43_ARUDO</name>
<dbReference type="AlphaFoldDB" id="A0A0A9AS43"/>